<evidence type="ECO:0000256" key="2">
    <source>
        <dbReference type="SAM" id="Phobius"/>
    </source>
</evidence>
<gene>
    <name evidence="3" type="ordered locus">LLO_1473</name>
</gene>
<name>D3HSF2_LEGLN</name>
<evidence type="ECO:0000256" key="1">
    <source>
        <dbReference type="SAM" id="MobiDB-lite"/>
    </source>
</evidence>
<keyword evidence="2" id="KW-0472">Membrane</keyword>
<evidence type="ECO:0000313" key="4">
    <source>
        <dbReference type="Proteomes" id="UP000001060"/>
    </source>
</evidence>
<keyword evidence="2" id="KW-1133">Transmembrane helix</keyword>
<keyword evidence="4" id="KW-1185">Reference proteome</keyword>
<dbReference type="EMBL" id="FN650140">
    <property type="protein sequence ID" value="CBJ11840.1"/>
    <property type="molecule type" value="Genomic_DNA"/>
</dbReference>
<dbReference type="KEGG" id="llo:LLO_1473"/>
<feature type="compositionally biased region" description="Basic and acidic residues" evidence="1">
    <location>
        <begin position="263"/>
        <end position="280"/>
    </location>
</feature>
<feature type="transmembrane region" description="Helical" evidence="2">
    <location>
        <begin position="287"/>
        <end position="313"/>
    </location>
</feature>
<feature type="region of interest" description="Disordered" evidence="1">
    <location>
        <begin position="218"/>
        <end position="280"/>
    </location>
</feature>
<feature type="transmembrane region" description="Helical" evidence="2">
    <location>
        <begin position="319"/>
        <end position="342"/>
    </location>
</feature>
<protein>
    <recommendedName>
        <fullName evidence="5">Substrate of the Dot/Icm secretion system</fullName>
    </recommendedName>
</protein>
<reference evidence="3 4" key="1">
    <citation type="journal article" date="2010" name="PLoS Genet.">
        <title>Analysis of the Legionella longbeachae genome and transcriptome uncovers unique strategies to cause Legionnaires' disease.</title>
        <authorList>
            <person name="Cazalet C."/>
            <person name="Gomez-Valero L."/>
            <person name="Rusniok C."/>
            <person name="Lomma M."/>
            <person name="Dervins-Ravault D."/>
            <person name="Newton H."/>
            <person name="Sansom F."/>
            <person name="Jarraud S."/>
            <person name="Zidane N."/>
            <person name="Ma L."/>
            <person name="Bouchier C."/>
            <person name="Etienne J."/>
            <person name="Hartland E."/>
            <person name="Buchrieser C."/>
        </authorList>
    </citation>
    <scope>NUCLEOTIDE SEQUENCE [LARGE SCALE GENOMIC DNA]</scope>
    <source>
        <strain evidence="3 4">NSW150</strain>
    </source>
</reference>
<sequence>MKMKNFNQNKLDINDYPDKIEEFHNSITIDAVNDDATTLFHFLLGHNIVQFKESIEDKQMAYQKFISLNEYNSALVTLIDKYNSKIKNARSDIARYKQTINELPNLKLKELNNQSPQRHYLDLVTYQELILMLEQKIQNLHDLIDHCSEELKMNKNQIDDFLLGVQMNDQIPVVHLREHHCLTNTSNYCTLKLLDLLNNNNIKILTQNDETNQISNNKKIKSHSEQQKISNPQPEISSSQPEIPSSQPEIPNPQEKISSQHQQKYEHKVPSNKANKELPSHHQQQKIIGLFAAAGLLLGAGIGAGLCATGVLAPFGVGILGIVAFAATTGAGLALMSGAFGFATTKFTSQSEVINDTVLPHESYRGISHSLNTSSKIVKRPEQTTDQKYCEVKTEEDRSLNPSSSTNLLEVNLEEKTQQAQVDEHVHCII</sequence>
<proteinExistence type="predicted"/>
<organism evidence="3 4">
    <name type="scientific">Legionella longbeachae serogroup 1 (strain NSW150)</name>
    <dbReference type="NCBI Taxonomy" id="661367"/>
    <lineage>
        <taxon>Bacteria</taxon>
        <taxon>Pseudomonadati</taxon>
        <taxon>Pseudomonadota</taxon>
        <taxon>Gammaproteobacteria</taxon>
        <taxon>Legionellales</taxon>
        <taxon>Legionellaceae</taxon>
        <taxon>Legionella</taxon>
    </lineage>
</organism>
<dbReference type="HOGENOM" id="CLU_637426_0_0_6"/>
<dbReference type="Proteomes" id="UP000001060">
    <property type="component" value="Chromosome"/>
</dbReference>
<evidence type="ECO:0000313" key="3">
    <source>
        <dbReference type="EMBL" id="CBJ11840.1"/>
    </source>
</evidence>
<dbReference type="AlphaFoldDB" id="D3HSF2"/>
<accession>D3HSF2</accession>
<evidence type="ECO:0008006" key="5">
    <source>
        <dbReference type="Google" id="ProtNLM"/>
    </source>
</evidence>
<keyword evidence="2" id="KW-0812">Transmembrane</keyword>
<feature type="compositionally biased region" description="Low complexity" evidence="1">
    <location>
        <begin position="229"/>
        <end position="255"/>
    </location>
</feature>